<gene>
    <name evidence="1" type="ORF">PL11_001065</name>
</gene>
<reference evidence="1 2" key="1">
    <citation type="journal article" date="2015" name="Genome Announc.">
        <title>Genome Sequence of Lactobacillus curieae CCTCC M 2011381T, a Novel Producer of Gamma-aminobutyric Acid.</title>
        <authorList>
            <person name="Wang Y."/>
            <person name="Wang Y."/>
            <person name="Lang C."/>
            <person name="Wei D."/>
            <person name="Xu P."/>
            <person name="Xie J."/>
        </authorList>
    </citation>
    <scope>NUCLEOTIDE SEQUENCE [LARGE SCALE GENOMIC DNA]</scope>
    <source>
        <strain evidence="1 2">CCTCC M 2011381</strain>
    </source>
</reference>
<dbReference type="Gene3D" id="3.30.1490.390">
    <property type="match status" value="1"/>
</dbReference>
<evidence type="ECO:0008006" key="3">
    <source>
        <dbReference type="Google" id="ProtNLM"/>
    </source>
</evidence>
<dbReference type="OrthoDB" id="2308381at2"/>
<proteinExistence type="predicted"/>
<dbReference type="eggNOG" id="ENOG502ZGBR">
    <property type="taxonomic scope" value="Bacteria"/>
</dbReference>
<accession>A0A1S6QG68</accession>
<dbReference type="EMBL" id="CP018906">
    <property type="protein sequence ID" value="AQW20601.1"/>
    <property type="molecule type" value="Genomic_DNA"/>
</dbReference>
<organism evidence="1 2">
    <name type="scientific">Lentilactobacillus curieae</name>
    <dbReference type="NCBI Taxonomy" id="1138822"/>
    <lineage>
        <taxon>Bacteria</taxon>
        <taxon>Bacillati</taxon>
        <taxon>Bacillota</taxon>
        <taxon>Bacilli</taxon>
        <taxon>Lactobacillales</taxon>
        <taxon>Lactobacillaceae</taxon>
        <taxon>Lentilactobacillus</taxon>
    </lineage>
</organism>
<evidence type="ECO:0000313" key="1">
    <source>
        <dbReference type="EMBL" id="AQW20601.1"/>
    </source>
</evidence>
<dbReference type="AlphaFoldDB" id="A0A1S6QG68"/>
<evidence type="ECO:0000313" key="2">
    <source>
        <dbReference type="Proteomes" id="UP000030361"/>
    </source>
</evidence>
<protein>
    <recommendedName>
        <fullName evidence="3">DUF4649 domain-containing protein</fullName>
    </recommendedName>
</protein>
<sequence>MLEITYKDGSSTSKITYNSVDDFIANQRLETPDLEDYYEIENATIDGKEVDLSDKTIMGLYKQLSD</sequence>
<dbReference type="KEGG" id="lcu:PL11_001065"/>
<name>A0A1S6QG68_9LACO</name>
<keyword evidence="2" id="KW-1185">Reference proteome</keyword>
<dbReference type="Proteomes" id="UP000030361">
    <property type="component" value="Chromosome"/>
</dbReference>